<dbReference type="Pfam" id="PF03796">
    <property type="entry name" value="DnaB_C"/>
    <property type="match status" value="1"/>
</dbReference>
<dbReference type="Pfam" id="PF00772">
    <property type="entry name" value="DnaB"/>
    <property type="match status" value="1"/>
</dbReference>
<dbReference type="FunFam" id="3.40.50.300:FF:000076">
    <property type="entry name" value="Replicative DNA helicase"/>
    <property type="match status" value="1"/>
</dbReference>
<reference evidence="14 15" key="1">
    <citation type="submission" date="2021-10" db="EMBL/GenBank/DDBJ databases">
        <title>Anaerobic single-cell dispensing facilitates the cultivation of human gut bacteria.</title>
        <authorList>
            <person name="Afrizal A."/>
        </authorList>
    </citation>
    <scope>NUCLEOTIDE SEQUENCE [LARGE SCALE GENOMIC DNA]</scope>
    <source>
        <strain evidence="14 15">CLA-AA-H232</strain>
    </source>
</reference>
<dbReference type="GO" id="GO:0016787">
    <property type="term" value="F:hydrolase activity"/>
    <property type="evidence" value="ECO:0007669"/>
    <property type="project" value="UniProtKB-KW"/>
</dbReference>
<gene>
    <name evidence="14" type="primary">dnaB</name>
    <name evidence="14" type="ORF">LKE05_02570</name>
</gene>
<comment type="catalytic activity">
    <reaction evidence="10 12">
        <text>ATP + H2O = ADP + phosphate + H(+)</text>
        <dbReference type="Rhea" id="RHEA:13065"/>
        <dbReference type="ChEBI" id="CHEBI:15377"/>
        <dbReference type="ChEBI" id="CHEBI:15378"/>
        <dbReference type="ChEBI" id="CHEBI:30616"/>
        <dbReference type="ChEBI" id="CHEBI:43474"/>
        <dbReference type="ChEBI" id="CHEBI:456216"/>
        <dbReference type="EC" id="5.6.2.3"/>
    </reaction>
</comment>
<evidence type="ECO:0000256" key="11">
    <source>
        <dbReference type="NCBIfam" id="TIGR00665"/>
    </source>
</evidence>
<dbReference type="Proteomes" id="UP001198242">
    <property type="component" value="Unassembled WGS sequence"/>
</dbReference>
<keyword evidence="4 12" id="KW-0547">Nucleotide-binding</keyword>
<keyword evidence="3 12" id="KW-0235">DNA replication</keyword>
<dbReference type="InterPro" id="IPR007693">
    <property type="entry name" value="DNA_helicase_DnaB-like_N"/>
</dbReference>
<keyword evidence="8 12" id="KW-0238">DNA-binding</keyword>
<evidence type="ECO:0000256" key="9">
    <source>
        <dbReference type="ARBA" id="ARBA00023235"/>
    </source>
</evidence>
<dbReference type="InterPro" id="IPR027417">
    <property type="entry name" value="P-loop_NTPase"/>
</dbReference>
<dbReference type="GO" id="GO:0003677">
    <property type="term" value="F:DNA binding"/>
    <property type="evidence" value="ECO:0007669"/>
    <property type="project" value="UniProtKB-UniRule"/>
</dbReference>
<evidence type="ECO:0000256" key="5">
    <source>
        <dbReference type="ARBA" id="ARBA00022801"/>
    </source>
</evidence>
<evidence type="ECO:0000313" key="15">
    <source>
        <dbReference type="Proteomes" id="UP001198242"/>
    </source>
</evidence>
<keyword evidence="6 12" id="KW-0347">Helicase</keyword>
<keyword evidence="5 12" id="KW-0378">Hydrolase</keyword>
<organism evidence="14 15">
    <name type="scientific">Hominilimicola fabiformis</name>
    <dbReference type="NCBI Taxonomy" id="2885356"/>
    <lineage>
        <taxon>Bacteria</taxon>
        <taxon>Bacillati</taxon>
        <taxon>Bacillota</taxon>
        <taxon>Clostridia</taxon>
        <taxon>Eubacteriales</taxon>
        <taxon>Oscillospiraceae</taxon>
        <taxon>Hominilimicola</taxon>
    </lineage>
</organism>
<evidence type="ECO:0000256" key="12">
    <source>
        <dbReference type="RuleBase" id="RU362085"/>
    </source>
</evidence>
<dbReference type="Gene3D" id="3.40.50.300">
    <property type="entry name" value="P-loop containing nucleotide triphosphate hydrolases"/>
    <property type="match status" value="1"/>
</dbReference>
<evidence type="ECO:0000256" key="1">
    <source>
        <dbReference type="ARBA" id="ARBA00008428"/>
    </source>
</evidence>
<dbReference type="NCBIfam" id="TIGR00665">
    <property type="entry name" value="DnaB"/>
    <property type="match status" value="1"/>
</dbReference>
<dbReference type="SUPFAM" id="SSF48024">
    <property type="entry name" value="N-terminal domain of DnaB helicase"/>
    <property type="match status" value="1"/>
</dbReference>
<dbReference type="GO" id="GO:0005829">
    <property type="term" value="C:cytosol"/>
    <property type="evidence" value="ECO:0007669"/>
    <property type="project" value="TreeGrafter"/>
</dbReference>
<dbReference type="InterPro" id="IPR036185">
    <property type="entry name" value="DNA_heli_DnaB-like_N_sf"/>
</dbReference>
<keyword evidence="15" id="KW-1185">Reference proteome</keyword>
<sequence length="452" mass="50356">MAEMSNPVDVMGRELPYSQEAELAVIGSALTNSHSVAESVEILRPSDFYFPQNKEIFSVILDLFNENAAIDFITVSNKLSQSDKLEAVGGIAYLRNAATNVPTTRHMTYYSQIIKEKAVLRTLIKSANDISDMAYGQNDKVERIVDQAEQLIFDVTSSNNKSDILPISEIFMGSYQELVENSLNQSGITGLPTGFDELNRRTGGFHGGELILIAGRPGMGKSSFAVNIAEHVSITDKKTVAIFNLEMPKEQIVNRIICSQALVNSNKIRTGDITGEDWEKIGAIVNRVATAPMYIDDTASITVSEIRAKCRRLKQTKNLELIVIDYLQLMQSSGRTESRQNEIAEISRSLKILAKELNIPVIALSQLSRAAESRSDKRPMLSDLRESGAIEQDADMVMFLYRDEYYNPDTEDKNLAECIVAKNRSGETGMFKLGWKGEYTKFSNVEFALKEE</sequence>
<dbReference type="FunFam" id="1.10.860.10:FF:000001">
    <property type="entry name" value="Replicative DNA helicase"/>
    <property type="match status" value="1"/>
</dbReference>
<dbReference type="NCBIfam" id="NF004384">
    <property type="entry name" value="PRK05748.1"/>
    <property type="match status" value="1"/>
</dbReference>
<evidence type="ECO:0000259" key="13">
    <source>
        <dbReference type="PROSITE" id="PS51199"/>
    </source>
</evidence>
<dbReference type="GO" id="GO:0005524">
    <property type="term" value="F:ATP binding"/>
    <property type="evidence" value="ECO:0007669"/>
    <property type="project" value="UniProtKB-UniRule"/>
</dbReference>
<evidence type="ECO:0000256" key="4">
    <source>
        <dbReference type="ARBA" id="ARBA00022741"/>
    </source>
</evidence>
<dbReference type="GO" id="GO:1990077">
    <property type="term" value="C:primosome complex"/>
    <property type="evidence" value="ECO:0007669"/>
    <property type="project" value="UniProtKB-UniRule"/>
</dbReference>
<dbReference type="InterPro" id="IPR007692">
    <property type="entry name" value="DNA_helicase_DnaB"/>
</dbReference>
<evidence type="ECO:0000256" key="3">
    <source>
        <dbReference type="ARBA" id="ARBA00022705"/>
    </source>
</evidence>
<proteinExistence type="inferred from homology"/>
<dbReference type="EC" id="5.6.2.3" evidence="11 12"/>
<name>A0AAE3J8N0_9FIRM</name>
<keyword evidence="2 12" id="KW-0639">Primosome</keyword>
<dbReference type="AlphaFoldDB" id="A0AAE3J8N0"/>
<feature type="domain" description="SF4 helicase" evidence="13">
    <location>
        <begin position="184"/>
        <end position="449"/>
    </location>
</feature>
<dbReference type="SMART" id="SM00382">
    <property type="entry name" value="AAA"/>
    <property type="match status" value="1"/>
</dbReference>
<comment type="caution">
    <text evidence="14">The sequence shown here is derived from an EMBL/GenBank/DDBJ whole genome shotgun (WGS) entry which is preliminary data.</text>
</comment>
<comment type="similarity">
    <text evidence="1 12">Belongs to the helicase family. DnaB subfamily.</text>
</comment>
<dbReference type="GO" id="GO:0006269">
    <property type="term" value="P:DNA replication, synthesis of primer"/>
    <property type="evidence" value="ECO:0007669"/>
    <property type="project" value="UniProtKB-UniRule"/>
</dbReference>
<comment type="function">
    <text evidence="12">The main replicative DNA helicase, it participates in initiation and elongation during chromosome replication. Travels ahead of the DNA replisome, separating dsDNA into templates for DNA synthesis. A processive ATP-dependent 5'-3' DNA helicase it has DNA-dependent ATPase activity.</text>
</comment>
<dbReference type="Gene3D" id="1.10.860.10">
    <property type="entry name" value="DNAb Helicase, Chain A"/>
    <property type="match status" value="1"/>
</dbReference>
<dbReference type="SUPFAM" id="SSF52540">
    <property type="entry name" value="P-loop containing nucleoside triphosphate hydrolases"/>
    <property type="match status" value="1"/>
</dbReference>
<evidence type="ECO:0000256" key="10">
    <source>
        <dbReference type="ARBA" id="ARBA00048954"/>
    </source>
</evidence>
<keyword evidence="7 12" id="KW-0067">ATP-binding</keyword>
<keyword evidence="9" id="KW-0413">Isomerase</keyword>
<accession>A0AAE3J8N0</accession>
<protein>
    <recommendedName>
        <fullName evidence="11 12">Replicative DNA helicase</fullName>
        <ecNumber evidence="11 12">5.6.2.3</ecNumber>
    </recommendedName>
</protein>
<dbReference type="GO" id="GO:0043139">
    <property type="term" value="F:5'-3' DNA helicase activity"/>
    <property type="evidence" value="ECO:0007669"/>
    <property type="project" value="UniProtKB-EC"/>
</dbReference>
<evidence type="ECO:0000256" key="7">
    <source>
        <dbReference type="ARBA" id="ARBA00022840"/>
    </source>
</evidence>
<evidence type="ECO:0000313" key="14">
    <source>
        <dbReference type="EMBL" id="MCC2209677.1"/>
    </source>
</evidence>
<dbReference type="RefSeq" id="WP_308455818.1">
    <property type="nucleotide sequence ID" value="NZ_JAJEQM010000002.1"/>
</dbReference>
<dbReference type="InterPro" id="IPR003593">
    <property type="entry name" value="AAA+_ATPase"/>
</dbReference>
<evidence type="ECO:0000256" key="6">
    <source>
        <dbReference type="ARBA" id="ARBA00022806"/>
    </source>
</evidence>
<dbReference type="InterPro" id="IPR007694">
    <property type="entry name" value="DNA_helicase_DnaB-like_C"/>
</dbReference>
<dbReference type="PROSITE" id="PS51199">
    <property type="entry name" value="SF4_HELICASE"/>
    <property type="match status" value="1"/>
</dbReference>
<dbReference type="PANTHER" id="PTHR30153">
    <property type="entry name" value="REPLICATIVE DNA HELICASE DNAB"/>
    <property type="match status" value="1"/>
</dbReference>
<dbReference type="CDD" id="cd00984">
    <property type="entry name" value="DnaB_C"/>
    <property type="match status" value="1"/>
</dbReference>
<dbReference type="EMBL" id="JAJEQM010000002">
    <property type="protein sequence ID" value="MCC2209677.1"/>
    <property type="molecule type" value="Genomic_DNA"/>
</dbReference>
<dbReference type="GO" id="GO:0042802">
    <property type="term" value="F:identical protein binding"/>
    <property type="evidence" value="ECO:0007669"/>
    <property type="project" value="UniProtKB-ARBA"/>
</dbReference>
<dbReference type="PANTHER" id="PTHR30153:SF2">
    <property type="entry name" value="REPLICATIVE DNA HELICASE"/>
    <property type="match status" value="1"/>
</dbReference>
<dbReference type="InterPro" id="IPR016136">
    <property type="entry name" value="DNA_helicase_N/primase_C"/>
</dbReference>
<evidence type="ECO:0000256" key="2">
    <source>
        <dbReference type="ARBA" id="ARBA00022515"/>
    </source>
</evidence>
<evidence type="ECO:0000256" key="8">
    <source>
        <dbReference type="ARBA" id="ARBA00023125"/>
    </source>
</evidence>